<gene>
    <name evidence="3" type="ORF">DT992_22485</name>
</gene>
<feature type="compositionally biased region" description="Basic and acidic residues" evidence="1">
    <location>
        <begin position="42"/>
        <end position="55"/>
    </location>
</feature>
<name>A0A603VFR3_SALMO</name>
<dbReference type="AlphaFoldDB" id="A0A603VFR3"/>
<evidence type="ECO:0000259" key="2">
    <source>
        <dbReference type="Pfam" id="PF07157"/>
    </source>
</evidence>
<comment type="caution">
    <text evidence="3">The sequence shown here is derived from an EMBL/GenBank/DDBJ whole genome shotgun (WGS) entry which is preliminary data.</text>
</comment>
<organism evidence="3">
    <name type="scientific">Salmonella montevideo</name>
    <dbReference type="NCBI Taxonomy" id="115981"/>
    <lineage>
        <taxon>Bacteria</taxon>
        <taxon>Pseudomonadati</taxon>
        <taxon>Pseudomonadota</taxon>
        <taxon>Gammaproteobacteria</taxon>
        <taxon>Enterobacterales</taxon>
        <taxon>Enterobacteriaceae</taxon>
        <taxon>Salmonella</taxon>
    </lineage>
</organism>
<evidence type="ECO:0000313" key="3">
    <source>
        <dbReference type="EMBL" id="ECV2335775.1"/>
    </source>
</evidence>
<protein>
    <submittedName>
        <fullName evidence="3">DNA circularization protein</fullName>
    </submittedName>
</protein>
<evidence type="ECO:0000256" key="1">
    <source>
        <dbReference type="SAM" id="MobiDB-lite"/>
    </source>
</evidence>
<sequence>MSPTPVGFFMYGVYMTWKDRLQDASFRGVPFKVEEESTGTGRRVETHEYPNRDKPYTEDLGKITFRPSITAYVVGDDCFDQRDRLIDALNKPGPGTLVHPTYGELKVCVDGEVRVSTSKGEGRIVRFDLKFVEAGELSYPTSGAATAQTLMSSCSALDDCISDSFSSFSIDGVADFVQNDVVGNAGTMLGYVSDAMKVVDSAVSDAARLLQGDISVLLPPPSSGKNFVGQVQKMWRTGKRLYGNASDLVTMIKTLSGVSLGSDLQPRGVWKTDSKTTATATQQRNVVASTLRTTAISEAAYAVTRLPAPTTSAVMQNAAVGQATTPAQSTDWPSVTHPALNNAPAVKSTVDLPTWEELTDIRDTLNTAIDKELSRTTSDALFLALRRVKADLNADINTRLEQSARIIQRTPDEVLPALVLAATWFDNAARDADIIRRNAITHPGFVPVIPLKVPVQ</sequence>
<reference evidence="3" key="1">
    <citation type="submission" date="2018-07" db="EMBL/GenBank/DDBJ databases">
        <authorList>
            <consortium name="GenomeTrakr network: Whole genome sequencing for foodborne pathogen traceback"/>
        </authorList>
    </citation>
    <scope>NUCLEOTIDE SEQUENCE</scope>
    <source>
        <strain evidence="3">FSIS11811659</strain>
    </source>
</reference>
<dbReference type="EMBL" id="AAKSJB010000065">
    <property type="protein sequence ID" value="ECV2335775.1"/>
    <property type="molecule type" value="Genomic_DNA"/>
</dbReference>
<dbReference type="Pfam" id="PF07157">
    <property type="entry name" value="DNA_circ_N"/>
    <property type="match status" value="1"/>
</dbReference>
<feature type="region of interest" description="Disordered" evidence="1">
    <location>
        <begin position="35"/>
        <end position="55"/>
    </location>
</feature>
<accession>A0A603VFR3</accession>
<feature type="domain" description="DNA circulation N-terminal" evidence="2">
    <location>
        <begin position="21"/>
        <end position="107"/>
    </location>
</feature>
<dbReference type="InterPro" id="IPR009826">
    <property type="entry name" value="DNA_circ_N"/>
</dbReference>
<proteinExistence type="predicted"/>